<reference evidence="1" key="1">
    <citation type="submission" date="2019-08" db="EMBL/GenBank/DDBJ databases">
        <authorList>
            <person name="Kucharzyk K."/>
            <person name="Murdoch R.W."/>
            <person name="Higgins S."/>
            <person name="Loffler F."/>
        </authorList>
    </citation>
    <scope>NUCLEOTIDE SEQUENCE</scope>
</reference>
<organism evidence="1">
    <name type="scientific">bioreactor metagenome</name>
    <dbReference type="NCBI Taxonomy" id="1076179"/>
    <lineage>
        <taxon>unclassified sequences</taxon>
        <taxon>metagenomes</taxon>
        <taxon>ecological metagenomes</taxon>
    </lineage>
</organism>
<accession>A0A645G501</accession>
<dbReference type="AlphaFoldDB" id="A0A645G501"/>
<comment type="caution">
    <text evidence="1">The sequence shown here is derived from an EMBL/GenBank/DDBJ whole genome shotgun (WGS) entry which is preliminary data.</text>
</comment>
<protein>
    <submittedName>
        <fullName evidence="1">Uncharacterized protein</fullName>
    </submittedName>
</protein>
<proteinExistence type="predicted"/>
<dbReference type="EMBL" id="VSSQ01070118">
    <property type="protein sequence ID" value="MPN21987.1"/>
    <property type="molecule type" value="Genomic_DNA"/>
</dbReference>
<name>A0A645G501_9ZZZZ</name>
<sequence length="95" mass="10896">MLNLLILELLNKRMIYFVKNPIPKKKTKKETNEIQSIFNKKFHVEGLSLSKYSNLNNINTLINQIIDPKDLTSNFHPSLLTILLNLESGISEGLT</sequence>
<gene>
    <name evidence="1" type="ORF">SDC9_169369</name>
</gene>
<evidence type="ECO:0000313" key="1">
    <source>
        <dbReference type="EMBL" id="MPN21987.1"/>
    </source>
</evidence>